<evidence type="ECO:0000256" key="5">
    <source>
        <dbReference type="ARBA" id="ARBA00022824"/>
    </source>
</evidence>
<evidence type="ECO:0000256" key="2">
    <source>
        <dbReference type="ARBA" id="ARBA00004389"/>
    </source>
</evidence>
<evidence type="ECO:0000256" key="4">
    <source>
        <dbReference type="ARBA" id="ARBA00022692"/>
    </source>
</evidence>
<evidence type="ECO:0000313" key="13">
    <source>
        <dbReference type="Proteomes" id="UP001642360"/>
    </source>
</evidence>
<dbReference type="Proteomes" id="UP001642360">
    <property type="component" value="Unassembled WGS sequence"/>
</dbReference>
<protein>
    <submittedName>
        <fullName evidence="11">Uncharacterized protein</fullName>
    </submittedName>
</protein>
<comment type="subcellular location">
    <subcellularLocation>
        <location evidence="1">Cell membrane</location>
        <topology evidence="1">Single-pass membrane protein</topology>
    </subcellularLocation>
    <subcellularLocation>
        <location evidence="2">Endoplasmic reticulum membrane</location>
        <topology evidence="2">Single-pass membrane protein</topology>
    </subcellularLocation>
</comment>
<dbReference type="InterPro" id="IPR055282">
    <property type="entry name" value="PPI1-4"/>
</dbReference>
<evidence type="ECO:0000256" key="1">
    <source>
        <dbReference type="ARBA" id="ARBA00004162"/>
    </source>
</evidence>
<evidence type="ECO:0000256" key="9">
    <source>
        <dbReference type="ARBA" id="ARBA00038080"/>
    </source>
</evidence>
<dbReference type="GO" id="GO:0005789">
    <property type="term" value="C:endoplasmic reticulum membrane"/>
    <property type="evidence" value="ECO:0007669"/>
    <property type="project" value="UniProtKB-SubCell"/>
</dbReference>
<evidence type="ECO:0000313" key="12">
    <source>
        <dbReference type="EMBL" id="CAK9146038.1"/>
    </source>
</evidence>
<feature type="coiled-coil region" evidence="10">
    <location>
        <begin position="28"/>
        <end position="119"/>
    </location>
</feature>
<dbReference type="EMBL" id="CAUOFW020001503">
    <property type="protein sequence ID" value="CAK9145821.1"/>
    <property type="molecule type" value="Genomic_DNA"/>
</dbReference>
<evidence type="ECO:0000256" key="3">
    <source>
        <dbReference type="ARBA" id="ARBA00022475"/>
    </source>
</evidence>
<evidence type="ECO:0000313" key="11">
    <source>
        <dbReference type="EMBL" id="CAK9145821.1"/>
    </source>
</evidence>
<keyword evidence="5" id="KW-0256">Endoplasmic reticulum</keyword>
<keyword evidence="13" id="KW-1185">Reference proteome</keyword>
<reference evidence="11 13" key="1">
    <citation type="submission" date="2024-02" db="EMBL/GenBank/DDBJ databases">
        <authorList>
            <person name="Vignale AGUSTIN F."/>
            <person name="Sosa J E."/>
            <person name="Modenutti C."/>
        </authorList>
    </citation>
    <scope>NUCLEOTIDE SEQUENCE [LARGE SCALE GENOMIC DNA]</scope>
</reference>
<comment type="caution">
    <text evidence="11">The sequence shown here is derived from an EMBL/GenBank/DDBJ whole genome shotgun (WGS) entry which is preliminary data.</text>
</comment>
<organism evidence="11 13">
    <name type="scientific">Ilex paraguariensis</name>
    <name type="common">yerba mate</name>
    <dbReference type="NCBI Taxonomy" id="185542"/>
    <lineage>
        <taxon>Eukaryota</taxon>
        <taxon>Viridiplantae</taxon>
        <taxon>Streptophyta</taxon>
        <taxon>Embryophyta</taxon>
        <taxon>Tracheophyta</taxon>
        <taxon>Spermatophyta</taxon>
        <taxon>Magnoliopsida</taxon>
        <taxon>eudicotyledons</taxon>
        <taxon>Gunneridae</taxon>
        <taxon>Pentapetalae</taxon>
        <taxon>asterids</taxon>
        <taxon>campanulids</taxon>
        <taxon>Aquifoliales</taxon>
        <taxon>Aquifoliaceae</taxon>
        <taxon>Ilex</taxon>
    </lineage>
</organism>
<accession>A0ABC8RLI1</accession>
<keyword evidence="6" id="KW-1133">Transmembrane helix</keyword>
<keyword evidence="4" id="KW-0812">Transmembrane</keyword>
<dbReference type="GO" id="GO:0005886">
    <property type="term" value="C:plasma membrane"/>
    <property type="evidence" value="ECO:0007669"/>
    <property type="project" value="UniProtKB-SubCell"/>
</dbReference>
<dbReference type="PANTHER" id="PTHR32219:SF3">
    <property type="entry name" value="CALPONIN-LIKE DOMAIN PROTEIN"/>
    <property type="match status" value="1"/>
</dbReference>
<comment type="similarity">
    <text evidence="9">Belongs to the plant Proton pump-interactor protein family.</text>
</comment>
<keyword evidence="8" id="KW-0472">Membrane</keyword>
<keyword evidence="7 10" id="KW-0175">Coiled coil</keyword>
<sequence length="132" mass="14642">MAYGIELGEGSERTTNVEPIFQVHGDEYEATNAEVKASQKLVKAKRQEIDSVQSMINKVKNAISIEGIDALILRKELDCLKDKVSKAEAAAVLGGGEKYEDESKRLKELQAQFRAADDILQQAYSHFLSLRA</sequence>
<evidence type="ECO:0000256" key="10">
    <source>
        <dbReference type="SAM" id="Coils"/>
    </source>
</evidence>
<proteinExistence type="inferred from homology"/>
<gene>
    <name evidence="11" type="ORF">ILEXP_LOCUS13639</name>
    <name evidence="12" type="ORF">ILEXP_LOCUS13871</name>
</gene>
<dbReference type="EMBL" id="CAUOFW020001532">
    <property type="protein sequence ID" value="CAK9146038.1"/>
    <property type="molecule type" value="Genomic_DNA"/>
</dbReference>
<keyword evidence="3" id="KW-1003">Cell membrane</keyword>
<evidence type="ECO:0000256" key="6">
    <source>
        <dbReference type="ARBA" id="ARBA00022989"/>
    </source>
</evidence>
<name>A0ABC8RLI1_9AQUA</name>
<evidence type="ECO:0000256" key="7">
    <source>
        <dbReference type="ARBA" id="ARBA00023054"/>
    </source>
</evidence>
<dbReference type="AlphaFoldDB" id="A0ABC8RLI1"/>
<evidence type="ECO:0000256" key="8">
    <source>
        <dbReference type="ARBA" id="ARBA00023136"/>
    </source>
</evidence>
<dbReference type="PANTHER" id="PTHR32219">
    <property type="entry name" value="RNA-BINDING PROTEIN YLMH-RELATED"/>
    <property type="match status" value="1"/>
</dbReference>